<proteinExistence type="predicted"/>
<gene>
    <name evidence="1" type="ordered locus">MTR_7g068660</name>
</gene>
<evidence type="ECO:0000313" key="3">
    <source>
        <dbReference type="Proteomes" id="UP000002051"/>
    </source>
</evidence>
<accession>A0A072U1X3</accession>
<keyword evidence="3" id="KW-1185">Reference proteome</keyword>
<protein>
    <submittedName>
        <fullName evidence="1 2">Uncharacterized protein</fullName>
    </submittedName>
</protein>
<organism evidence="1 3">
    <name type="scientific">Medicago truncatula</name>
    <name type="common">Barrel medic</name>
    <name type="synonym">Medicago tribuloides</name>
    <dbReference type="NCBI Taxonomy" id="3880"/>
    <lineage>
        <taxon>Eukaryota</taxon>
        <taxon>Viridiplantae</taxon>
        <taxon>Streptophyta</taxon>
        <taxon>Embryophyta</taxon>
        <taxon>Tracheophyta</taxon>
        <taxon>Spermatophyta</taxon>
        <taxon>Magnoliopsida</taxon>
        <taxon>eudicotyledons</taxon>
        <taxon>Gunneridae</taxon>
        <taxon>Pentapetalae</taxon>
        <taxon>rosids</taxon>
        <taxon>fabids</taxon>
        <taxon>Fabales</taxon>
        <taxon>Fabaceae</taxon>
        <taxon>Papilionoideae</taxon>
        <taxon>50 kb inversion clade</taxon>
        <taxon>NPAAA clade</taxon>
        <taxon>Hologalegina</taxon>
        <taxon>IRL clade</taxon>
        <taxon>Trifolieae</taxon>
        <taxon>Medicago</taxon>
    </lineage>
</organism>
<name>A0A072U1X3_MEDTR</name>
<reference evidence="2" key="3">
    <citation type="submission" date="2015-04" db="UniProtKB">
        <authorList>
            <consortium name="EnsemblPlants"/>
        </authorList>
    </citation>
    <scope>IDENTIFICATION</scope>
    <source>
        <strain evidence="2">cv. Jemalong A17</strain>
    </source>
</reference>
<sequence length="87" mass="9850">MEALVFRDVLNPDLASWNSNLVHSTFNYPDASTILVIPPDHICCNLWMEDLLGSFSKSVRVRAKHAKKTRIGLWGQSKILKALRDVT</sequence>
<dbReference type="EMBL" id="CM001223">
    <property type="protein sequence ID" value="KEH23178.1"/>
    <property type="molecule type" value="Genomic_DNA"/>
</dbReference>
<evidence type="ECO:0000313" key="1">
    <source>
        <dbReference type="EMBL" id="KEH23178.1"/>
    </source>
</evidence>
<dbReference type="EnsemblPlants" id="KEH23178">
    <property type="protein sequence ID" value="KEH23178"/>
    <property type="gene ID" value="MTR_7g068660"/>
</dbReference>
<reference evidence="1 3" key="1">
    <citation type="journal article" date="2011" name="Nature">
        <title>The Medicago genome provides insight into the evolution of rhizobial symbioses.</title>
        <authorList>
            <person name="Young N.D."/>
            <person name="Debelle F."/>
            <person name="Oldroyd G.E."/>
            <person name="Geurts R."/>
            <person name="Cannon S.B."/>
            <person name="Udvardi M.K."/>
            <person name="Benedito V.A."/>
            <person name="Mayer K.F."/>
            <person name="Gouzy J."/>
            <person name="Schoof H."/>
            <person name="Van de Peer Y."/>
            <person name="Proost S."/>
            <person name="Cook D.R."/>
            <person name="Meyers B.C."/>
            <person name="Spannagl M."/>
            <person name="Cheung F."/>
            <person name="De Mita S."/>
            <person name="Krishnakumar V."/>
            <person name="Gundlach H."/>
            <person name="Zhou S."/>
            <person name="Mudge J."/>
            <person name="Bharti A.K."/>
            <person name="Murray J.D."/>
            <person name="Naoumkina M.A."/>
            <person name="Rosen B."/>
            <person name="Silverstein K.A."/>
            <person name="Tang H."/>
            <person name="Rombauts S."/>
            <person name="Zhao P.X."/>
            <person name="Zhou P."/>
            <person name="Barbe V."/>
            <person name="Bardou P."/>
            <person name="Bechner M."/>
            <person name="Bellec A."/>
            <person name="Berger A."/>
            <person name="Berges H."/>
            <person name="Bidwell S."/>
            <person name="Bisseling T."/>
            <person name="Choisne N."/>
            <person name="Couloux A."/>
            <person name="Denny R."/>
            <person name="Deshpande S."/>
            <person name="Dai X."/>
            <person name="Doyle J.J."/>
            <person name="Dudez A.M."/>
            <person name="Farmer A.D."/>
            <person name="Fouteau S."/>
            <person name="Franken C."/>
            <person name="Gibelin C."/>
            <person name="Gish J."/>
            <person name="Goldstein S."/>
            <person name="Gonzalez A.J."/>
            <person name="Green P.J."/>
            <person name="Hallab A."/>
            <person name="Hartog M."/>
            <person name="Hua A."/>
            <person name="Humphray S.J."/>
            <person name="Jeong D.H."/>
            <person name="Jing Y."/>
            <person name="Jocker A."/>
            <person name="Kenton S.M."/>
            <person name="Kim D.J."/>
            <person name="Klee K."/>
            <person name="Lai H."/>
            <person name="Lang C."/>
            <person name="Lin S."/>
            <person name="Macmil S.L."/>
            <person name="Magdelenat G."/>
            <person name="Matthews L."/>
            <person name="McCorrison J."/>
            <person name="Monaghan E.L."/>
            <person name="Mun J.H."/>
            <person name="Najar F.Z."/>
            <person name="Nicholson C."/>
            <person name="Noirot C."/>
            <person name="O'Bleness M."/>
            <person name="Paule C.R."/>
            <person name="Poulain J."/>
            <person name="Prion F."/>
            <person name="Qin B."/>
            <person name="Qu C."/>
            <person name="Retzel E.F."/>
            <person name="Riddle C."/>
            <person name="Sallet E."/>
            <person name="Samain S."/>
            <person name="Samson N."/>
            <person name="Sanders I."/>
            <person name="Saurat O."/>
            <person name="Scarpelli C."/>
            <person name="Schiex T."/>
            <person name="Segurens B."/>
            <person name="Severin A.J."/>
            <person name="Sherrier D.J."/>
            <person name="Shi R."/>
            <person name="Sims S."/>
            <person name="Singer S.R."/>
            <person name="Sinharoy S."/>
            <person name="Sterck L."/>
            <person name="Viollet A."/>
            <person name="Wang B.B."/>
            <person name="Wang K."/>
            <person name="Wang M."/>
            <person name="Wang X."/>
            <person name="Warfsmann J."/>
            <person name="Weissenbach J."/>
            <person name="White D.D."/>
            <person name="White J.D."/>
            <person name="Wiley G.B."/>
            <person name="Wincker P."/>
            <person name="Xing Y."/>
            <person name="Yang L."/>
            <person name="Yao Z."/>
            <person name="Ying F."/>
            <person name="Zhai J."/>
            <person name="Zhou L."/>
            <person name="Zuber A."/>
            <person name="Denarie J."/>
            <person name="Dixon R.A."/>
            <person name="May G.D."/>
            <person name="Schwartz D.C."/>
            <person name="Rogers J."/>
            <person name="Quetier F."/>
            <person name="Town C.D."/>
            <person name="Roe B.A."/>
        </authorList>
    </citation>
    <scope>NUCLEOTIDE SEQUENCE [LARGE SCALE GENOMIC DNA]</scope>
    <source>
        <strain evidence="1">A17</strain>
        <strain evidence="2 3">cv. Jemalong A17</strain>
    </source>
</reference>
<dbReference type="AlphaFoldDB" id="A0A072U1X3"/>
<evidence type="ECO:0000313" key="2">
    <source>
        <dbReference type="EnsemblPlants" id="KEH23178"/>
    </source>
</evidence>
<dbReference type="Proteomes" id="UP000002051">
    <property type="component" value="Unassembled WGS sequence"/>
</dbReference>
<dbReference type="HOGENOM" id="CLU_2486830_0_0_1"/>
<reference evidence="1 3" key="2">
    <citation type="journal article" date="2014" name="BMC Genomics">
        <title>An improved genome release (version Mt4.0) for the model legume Medicago truncatula.</title>
        <authorList>
            <person name="Tang H."/>
            <person name="Krishnakumar V."/>
            <person name="Bidwell S."/>
            <person name="Rosen B."/>
            <person name="Chan A."/>
            <person name="Zhou S."/>
            <person name="Gentzbittel L."/>
            <person name="Childs K.L."/>
            <person name="Yandell M."/>
            <person name="Gundlach H."/>
            <person name="Mayer K.F."/>
            <person name="Schwartz D.C."/>
            <person name="Town C.D."/>
        </authorList>
    </citation>
    <scope>GENOME REANNOTATION</scope>
    <source>
        <strain evidence="1">A17</strain>
        <strain evidence="2 3">cv. Jemalong A17</strain>
    </source>
</reference>